<dbReference type="InterPro" id="IPR007688">
    <property type="entry name" value="Conjugal_tfr_TrbL/VirB6"/>
</dbReference>
<evidence type="ECO:0000256" key="3">
    <source>
        <dbReference type="ARBA" id="ARBA00022989"/>
    </source>
</evidence>
<protein>
    <recommendedName>
        <fullName evidence="9">Type IV secretion system protein</fullName>
    </recommendedName>
</protein>
<keyword evidence="2 6" id="KW-0812">Transmembrane</keyword>
<dbReference type="EMBL" id="JRPJ02000028">
    <property type="protein sequence ID" value="TLE09558.1"/>
    <property type="molecule type" value="Genomic_DNA"/>
</dbReference>
<keyword evidence="4 6" id="KW-0472">Membrane</keyword>
<feature type="transmembrane region" description="Helical" evidence="6">
    <location>
        <begin position="37"/>
        <end position="57"/>
    </location>
</feature>
<dbReference type="Pfam" id="PF04610">
    <property type="entry name" value="TrbL"/>
    <property type="match status" value="1"/>
</dbReference>
<comment type="subcellular location">
    <subcellularLocation>
        <location evidence="1">Membrane</location>
        <topology evidence="1">Multi-pass membrane protein</topology>
    </subcellularLocation>
</comment>
<evidence type="ECO:0000256" key="2">
    <source>
        <dbReference type="ARBA" id="ARBA00022692"/>
    </source>
</evidence>
<accession>A0A4U8U6R5</accession>
<sequence length="374" mass="40174">MATEVNVYSKVVGLMSQVLSGVQANIYGYAQMVWNNALSQVLLAVCACVYVYLKIAGGNEWNRNDFKQIGIWLITYVFLTAIFANYNNYLGFIGVVELPIEYLYQGIKNGGGSALNLDKGISETILSTSSIFDAIKFNMDNIGTSIVMLIVALLTFLVIYVFVIFLVIFTILIKFMSSLILGLCPLFIPCLIIKQFRGYFFSWLKLYASIALQAPFVFLVGGVIFNGNKSIIEQAGLAENMSAYEAIATMITPIVITLIGIAALAKIPTWTQQIIGSGDGNHSTGLTAMAQTAGAMGSKALGKTMEGKAKGASLGRAALAGIASMIPVGGEHLANKILGGGNKPNPQPDNKDDKKSDDGKMEAKATPHQPKPKK</sequence>
<dbReference type="AlphaFoldDB" id="A0A4U8U6R5"/>
<dbReference type="GO" id="GO:0030255">
    <property type="term" value="P:protein secretion by the type IV secretion system"/>
    <property type="evidence" value="ECO:0007669"/>
    <property type="project" value="InterPro"/>
</dbReference>
<evidence type="ECO:0000256" key="5">
    <source>
        <dbReference type="SAM" id="MobiDB-lite"/>
    </source>
</evidence>
<proteinExistence type="predicted"/>
<feature type="transmembrane region" description="Helical" evidence="6">
    <location>
        <begin position="69"/>
        <end position="86"/>
    </location>
</feature>
<name>A0A4U8U6R5_9HELI</name>
<evidence type="ECO:0000313" key="7">
    <source>
        <dbReference type="EMBL" id="TLE09558.1"/>
    </source>
</evidence>
<dbReference type="Proteomes" id="UP000029857">
    <property type="component" value="Unassembled WGS sequence"/>
</dbReference>
<feature type="compositionally biased region" description="Basic and acidic residues" evidence="5">
    <location>
        <begin position="349"/>
        <end position="365"/>
    </location>
</feature>
<feature type="transmembrane region" description="Helical" evidence="6">
    <location>
        <begin position="206"/>
        <end position="225"/>
    </location>
</feature>
<feature type="transmembrane region" description="Helical" evidence="6">
    <location>
        <begin position="179"/>
        <end position="200"/>
    </location>
</feature>
<comment type="caution">
    <text evidence="7">The sequence shown here is derived from an EMBL/GenBank/DDBJ whole genome shotgun (WGS) entry which is preliminary data.</text>
</comment>
<keyword evidence="3 6" id="KW-1133">Transmembrane helix</keyword>
<feature type="transmembrane region" description="Helical" evidence="6">
    <location>
        <begin position="146"/>
        <end position="172"/>
    </location>
</feature>
<organism evidence="7 8">
    <name type="scientific">Helicobacter bilis</name>
    <dbReference type="NCBI Taxonomy" id="37372"/>
    <lineage>
        <taxon>Bacteria</taxon>
        <taxon>Pseudomonadati</taxon>
        <taxon>Campylobacterota</taxon>
        <taxon>Epsilonproteobacteria</taxon>
        <taxon>Campylobacterales</taxon>
        <taxon>Helicobacteraceae</taxon>
        <taxon>Helicobacter</taxon>
    </lineage>
</organism>
<feature type="transmembrane region" description="Helical" evidence="6">
    <location>
        <begin position="246"/>
        <end position="265"/>
    </location>
</feature>
<evidence type="ECO:0000256" key="1">
    <source>
        <dbReference type="ARBA" id="ARBA00004141"/>
    </source>
</evidence>
<evidence type="ECO:0000256" key="4">
    <source>
        <dbReference type="ARBA" id="ARBA00023136"/>
    </source>
</evidence>
<dbReference type="GO" id="GO:0016020">
    <property type="term" value="C:membrane"/>
    <property type="evidence" value="ECO:0007669"/>
    <property type="project" value="UniProtKB-SubCell"/>
</dbReference>
<evidence type="ECO:0000256" key="6">
    <source>
        <dbReference type="SAM" id="Phobius"/>
    </source>
</evidence>
<evidence type="ECO:0000313" key="8">
    <source>
        <dbReference type="Proteomes" id="UP000029857"/>
    </source>
</evidence>
<gene>
    <name evidence="7" type="ORF">LS79_007660</name>
</gene>
<dbReference type="RefSeq" id="WP_104686170.1">
    <property type="nucleotide sequence ID" value="NZ_JRPJ02000028.1"/>
</dbReference>
<feature type="region of interest" description="Disordered" evidence="5">
    <location>
        <begin position="335"/>
        <end position="374"/>
    </location>
</feature>
<reference evidence="7 8" key="1">
    <citation type="journal article" date="2014" name="Genome Announc.">
        <title>Draft genome sequences of eight enterohepatic helicobacter species isolated from both laboratory and wild rodents.</title>
        <authorList>
            <person name="Sheh A."/>
            <person name="Shen Z."/>
            <person name="Fox J.G."/>
        </authorList>
    </citation>
    <scope>NUCLEOTIDE SEQUENCE [LARGE SCALE GENOMIC DNA]</scope>
    <source>
        <strain evidence="7 8">ATCC 49320</strain>
    </source>
</reference>
<evidence type="ECO:0008006" key="9">
    <source>
        <dbReference type="Google" id="ProtNLM"/>
    </source>
</evidence>